<feature type="transmembrane region" description="Helical" evidence="13">
    <location>
        <begin position="116"/>
        <end position="139"/>
    </location>
</feature>
<keyword evidence="5" id="KW-1003">Cell membrane</keyword>
<dbReference type="GeneID" id="80875969"/>
<dbReference type="SUPFAM" id="SSF52343">
    <property type="entry name" value="Ferredoxin reductase-like, C-terminal NADP-linked domain"/>
    <property type="match status" value="1"/>
</dbReference>
<dbReference type="SUPFAM" id="SSF63380">
    <property type="entry name" value="Riboflavin synthase domain-like"/>
    <property type="match status" value="1"/>
</dbReference>
<dbReference type="EMBL" id="CP115611">
    <property type="protein sequence ID" value="WBW71652.1"/>
    <property type="molecule type" value="Genomic_DNA"/>
</dbReference>
<feature type="transmembrane region" description="Helical" evidence="13">
    <location>
        <begin position="159"/>
        <end position="177"/>
    </location>
</feature>
<comment type="similarity">
    <text evidence="2">Belongs to the ferric reductase (FRE) family.</text>
</comment>
<dbReference type="GO" id="GO:0052851">
    <property type="term" value="F:ferric-chelate reductase (NADPH) activity"/>
    <property type="evidence" value="ECO:0007669"/>
    <property type="project" value="UniProtKB-EC"/>
</dbReference>
<dbReference type="CDD" id="cd06186">
    <property type="entry name" value="NOX_Duox_like_FAD_NADP"/>
    <property type="match status" value="1"/>
</dbReference>
<dbReference type="InterPro" id="IPR013112">
    <property type="entry name" value="FAD-bd_8"/>
</dbReference>
<dbReference type="InterPro" id="IPR017938">
    <property type="entry name" value="Riboflavin_synthase-like_b-brl"/>
</dbReference>
<evidence type="ECO:0000256" key="5">
    <source>
        <dbReference type="ARBA" id="ARBA00022475"/>
    </source>
</evidence>
<comment type="catalytic activity">
    <reaction evidence="12">
        <text>2 a Fe(II)-siderophore + NADP(+) + H(+) = 2 a Fe(III)-siderophore + NADPH</text>
        <dbReference type="Rhea" id="RHEA:28795"/>
        <dbReference type="Rhea" id="RHEA-COMP:11342"/>
        <dbReference type="Rhea" id="RHEA-COMP:11344"/>
        <dbReference type="ChEBI" id="CHEBI:15378"/>
        <dbReference type="ChEBI" id="CHEBI:29033"/>
        <dbReference type="ChEBI" id="CHEBI:29034"/>
        <dbReference type="ChEBI" id="CHEBI:57783"/>
        <dbReference type="ChEBI" id="CHEBI:58349"/>
        <dbReference type="EC" id="1.16.1.9"/>
    </reaction>
</comment>
<name>A0AAE9WAF8_9SCHI</name>
<evidence type="ECO:0000256" key="3">
    <source>
        <dbReference type="ARBA" id="ARBA00012668"/>
    </source>
</evidence>
<gene>
    <name evidence="15" type="ORF">SOMG_02488</name>
</gene>
<dbReference type="Gene3D" id="3.40.50.80">
    <property type="entry name" value="Nucleotide-binding domain of ferredoxin-NADP reductase (FNR) module"/>
    <property type="match status" value="1"/>
</dbReference>
<dbReference type="GO" id="GO:0005886">
    <property type="term" value="C:plasma membrane"/>
    <property type="evidence" value="ECO:0007669"/>
    <property type="project" value="UniProtKB-SubCell"/>
</dbReference>
<keyword evidence="9" id="KW-0560">Oxidoreductase</keyword>
<evidence type="ECO:0000256" key="2">
    <source>
        <dbReference type="ARBA" id="ARBA00006278"/>
    </source>
</evidence>
<evidence type="ECO:0000256" key="6">
    <source>
        <dbReference type="ARBA" id="ARBA00022692"/>
    </source>
</evidence>
<dbReference type="Pfam" id="PF01794">
    <property type="entry name" value="Ferric_reduct"/>
    <property type="match status" value="1"/>
</dbReference>
<dbReference type="InterPro" id="IPR017927">
    <property type="entry name" value="FAD-bd_FR_type"/>
</dbReference>
<evidence type="ECO:0000256" key="12">
    <source>
        <dbReference type="ARBA" id="ARBA00048483"/>
    </source>
</evidence>
<feature type="transmembrane region" description="Helical" evidence="13">
    <location>
        <begin position="197"/>
        <end position="216"/>
    </location>
</feature>
<evidence type="ECO:0000256" key="4">
    <source>
        <dbReference type="ARBA" id="ARBA00022448"/>
    </source>
</evidence>
<dbReference type="Pfam" id="PF08030">
    <property type="entry name" value="NAD_binding_6"/>
    <property type="match status" value="1"/>
</dbReference>
<dbReference type="InterPro" id="IPR013130">
    <property type="entry name" value="Fe3_Rdtase_TM_dom"/>
</dbReference>
<evidence type="ECO:0000256" key="7">
    <source>
        <dbReference type="ARBA" id="ARBA00022982"/>
    </source>
</evidence>
<accession>A0AAE9WAF8</accession>
<proteinExistence type="inferred from homology"/>
<dbReference type="PANTHER" id="PTHR32361">
    <property type="entry name" value="FERRIC/CUPRIC REDUCTASE TRANSMEMBRANE COMPONENT"/>
    <property type="match status" value="1"/>
</dbReference>
<dbReference type="PANTHER" id="PTHR32361:SF28">
    <property type="entry name" value="FRP1P"/>
    <property type="match status" value="1"/>
</dbReference>
<keyword evidence="16" id="KW-1185">Reference proteome</keyword>
<evidence type="ECO:0000256" key="8">
    <source>
        <dbReference type="ARBA" id="ARBA00022989"/>
    </source>
</evidence>
<evidence type="ECO:0000256" key="9">
    <source>
        <dbReference type="ARBA" id="ARBA00023002"/>
    </source>
</evidence>
<evidence type="ECO:0000256" key="10">
    <source>
        <dbReference type="ARBA" id="ARBA00023065"/>
    </source>
</evidence>
<feature type="transmembrane region" description="Helical" evidence="13">
    <location>
        <begin position="16"/>
        <end position="37"/>
    </location>
</feature>
<dbReference type="GO" id="GO:0006879">
    <property type="term" value="P:intracellular iron ion homeostasis"/>
    <property type="evidence" value="ECO:0007669"/>
    <property type="project" value="TreeGrafter"/>
</dbReference>
<comment type="subcellular location">
    <subcellularLocation>
        <location evidence="1">Cell membrane</location>
        <topology evidence="1">Multi-pass membrane protein</topology>
    </subcellularLocation>
</comment>
<dbReference type="RefSeq" id="XP_056035895.1">
    <property type="nucleotide sequence ID" value="XM_056181280.1"/>
</dbReference>
<keyword evidence="10" id="KW-0406">Ion transport</keyword>
<keyword evidence="7" id="KW-0249">Electron transport</keyword>
<feature type="transmembrane region" description="Helical" evidence="13">
    <location>
        <begin position="85"/>
        <end position="104"/>
    </location>
</feature>
<dbReference type="Pfam" id="PF08022">
    <property type="entry name" value="FAD_binding_8"/>
    <property type="match status" value="1"/>
</dbReference>
<evidence type="ECO:0000256" key="1">
    <source>
        <dbReference type="ARBA" id="ARBA00004651"/>
    </source>
</evidence>
<dbReference type="EC" id="1.16.1.9" evidence="3"/>
<dbReference type="SFLD" id="SFLDG01168">
    <property type="entry name" value="Ferric_reductase_subgroup_(FRE"/>
    <property type="match status" value="1"/>
</dbReference>
<evidence type="ECO:0000313" key="16">
    <source>
        <dbReference type="Proteomes" id="UP001212411"/>
    </source>
</evidence>
<dbReference type="GO" id="GO:0015677">
    <property type="term" value="P:copper ion import"/>
    <property type="evidence" value="ECO:0007669"/>
    <property type="project" value="TreeGrafter"/>
</dbReference>
<keyword evidence="11 13" id="KW-0472">Membrane</keyword>
<dbReference type="InterPro" id="IPR039261">
    <property type="entry name" value="FNR_nucleotide-bd"/>
</dbReference>
<dbReference type="InterPro" id="IPR013121">
    <property type="entry name" value="Fe_red_NAD-bd_6"/>
</dbReference>
<dbReference type="PROSITE" id="PS51257">
    <property type="entry name" value="PROKAR_LIPOPROTEIN"/>
    <property type="match status" value="1"/>
</dbReference>
<keyword evidence="4" id="KW-0813">Transport</keyword>
<keyword evidence="8 13" id="KW-1133">Transmembrane helix</keyword>
<evidence type="ECO:0000256" key="11">
    <source>
        <dbReference type="ARBA" id="ARBA00023136"/>
    </source>
</evidence>
<feature type="transmembrane region" description="Helical" evidence="13">
    <location>
        <begin position="223"/>
        <end position="242"/>
    </location>
</feature>
<sequence>MYDSTWRIQYDVNDKWAIIFLFLFLGCLVALSGLYVIETARVYRKSCKRYDSPSDKTSPSLSPSVLERIYLMIRNAYLHLATHKGIMTIIAVPIVFGITVPFIGRDTNNPGTKGDWVGMLVCARLGFLSTAVFTLSFLFSMKNNPFALMLFSSHEKMNYIHRLLSQFAILLGIIHGFTRLALDAEKGLSLINRVYNTGYAILAITVLLFISVLPCFRRRFYEWFFLIHHVCSIAFIICIYMHHPRCIPYMIAASAFYALDRGCRVLRCFMNKTTFQATMIDDDVVYLRGKKPKASFFSLPWSSGNHVYINIPRLSFWQMHPFTLASCPWDEYIELLVVVRKGFTRRLASHLGSIDDSSSDEAEKSNASVSVSKSSYKNNSFNLHKRMDSDATCAVPTKEMTVFLDGPYGPVSNPCKNYSYVFFAAAGCGITSTLPTFRDMLVKPGNTLHITFVWSCRSFKFIRLFKEILEDSIKQNRVSVHIYCHLTTSYSVKEHHLLSQTSGSNSIQYFDERPNLENHIKDYFDLSGTNVSAISACGPDAFLKSLKKEVTSQQKWDADTFQQYEEI</sequence>
<feature type="domain" description="FAD-binding FR-type" evidence="14">
    <location>
        <begin position="258"/>
        <end position="414"/>
    </location>
</feature>
<evidence type="ECO:0000259" key="14">
    <source>
        <dbReference type="PROSITE" id="PS51384"/>
    </source>
</evidence>
<dbReference type="AlphaFoldDB" id="A0AAE9WAF8"/>
<dbReference type="InterPro" id="IPR051410">
    <property type="entry name" value="Ferric/Cupric_Reductase"/>
</dbReference>
<dbReference type="PROSITE" id="PS51384">
    <property type="entry name" value="FAD_FR"/>
    <property type="match status" value="1"/>
</dbReference>
<keyword evidence="6 13" id="KW-0812">Transmembrane</keyword>
<evidence type="ECO:0000313" key="15">
    <source>
        <dbReference type="EMBL" id="WBW71652.1"/>
    </source>
</evidence>
<dbReference type="GO" id="GO:0006826">
    <property type="term" value="P:iron ion transport"/>
    <property type="evidence" value="ECO:0007669"/>
    <property type="project" value="TreeGrafter"/>
</dbReference>
<dbReference type="SFLD" id="SFLDS00052">
    <property type="entry name" value="Ferric_Reductase_Domain"/>
    <property type="match status" value="1"/>
</dbReference>
<dbReference type="KEGG" id="som:SOMG_02488"/>
<protein>
    <recommendedName>
        <fullName evidence="3">ferric-chelate reductase (NADPH)</fullName>
        <ecNumber evidence="3">1.16.1.9</ecNumber>
    </recommendedName>
</protein>
<dbReference type="Proteomes" id="UP001212411">
    <property type="component" value="Chromosome 1"/>
</dbReference>
<reference evidence="15 16" key="1">
    <citation type="journal article" date="2023" name="G3 (Bethesda)">
        <title>A high-quality reference genome for the fission yeast Schizosaccharomyces osmophilus.</title>
        <authorList>
            <person name="Jia G.S."/>
            <person name="Zhang W.C."/>
            <person name="Liang Y."/>
            <person name="Liu X.H."/>
            <person name="Rhind N."/>
            <person name="Pidoux A."/>
            <person name="Brysch-Herzberg M."/>
            <person name="Du L.L."/>
        </authorList>
    </citation>
    <scope>NUCLEOTIDE SEQUENCE [LARGE SCALE GENOMIC DNA]</scope>
    <source>
        <strain evidence="15 16">CBS 15793</strain>
    </source>
</reference>
<organism evidence="15 16">
    <name type="scientific">Schizosaccharomyces osmophilus</name>
    <dbReference type="NCBI Taxonomy" id="2545709"/>
    <lineage>
        <taxon>Eukaryota</taxon>
        <taxon>Fungi</taxon>
        <taxon>Dikarya</taxon>
        <taxon>Ascomycota</taxon>
        <taxon>Taphrinomycotina</taxon>
        <taxon>Schizosaccharomycetes</taxon>
        <taxon>Schizosaccharomycetales</taxon>
        <taxon>Schizosaccharomycetaceae</taxon>
        <taxon>Schizosaccharomyces</taxon>
    </lineage>
</organism>
<evidence type="ECO:0000256" key="13">
    <source>
        <dbReference type="SAM" id="Phobius"/>
    </source>
</evidence>